<protein>
    <recommendedName>
        <fullName evidence="13">Peptidase M50 domain-containing protein</fullName>
    </recommendedName>
</protein>
<evidence type="ECO:0000259" key="13">
    <source>
        <dbReference type="Pfam" id="PF02163"/>
    </source>
</evidence>
<dbReference type="GO" id="GO:0016020">
    <property type="term" value="C:membrane"/>
    <property type="evidence" value="ECO:0007669"/>
    <property type="project" value="UniProtKB-SubCell"/>
</dbReference>
<keyword evidence="9 12" id="KW-1133">Transmembrane helix</keyword>
<evidence type="ECO:0000256" key="2">
    <source>
        <dbReference type="ARBA" id="ARBA00004141"/>
    </source>
</evidence>
<gene>
    <name evidence="14" type="ORF">IQ235_17680</name>
</gene>
<keyword evidence="5 12" id="KW-0812">Transmembrane</keyword>
<comment type="caution">
    <text evidence="14">The sequence shown here is derived from an EMBL/GenBank/DDBJ whole genome shotgun (WGS) entry which is preliminary data.</text>
</comment>
<dbReference type="PANTHER" id="PTHR39188:SF3">
    <property type="entry name" value="STAGE IV SPORULATION PROTEIN FB"/>
    <property type="match status" value="1"/>
</dbReference>
<keyword evidence="4" id="KW-0645">Protease</keyword>
<feature type="domain" description="Peptidase M50" evidence="13">
    <location>
        <begin position="301"/>
        <end position="367"/>
    </location>
</feature>
<evidence type="ECO:0000256" key="10">
    <source>
        <dbReference type="ARBA" id="ARBA00023049"/>
    </source>
</evidence>
<keyword evidence="8" id="KW-0862">Zinc</keyword>
<keyword evidence="11 12" id="KW-0472">Membrane</keyword>
<evidence type="ECO:0000313" key="14">
    <source>
        <dbReference type="EMBL" id="MBE9042596.1"/>
    </source>
</evidence>
<keyword evidence="7" id="KW-0378">Hydrolase</keyword>
<reference evidence="14" key="1">
    <citation type="submission" date="2020-10" db="EMBL/GenBank/DDBJ databases">
        <authorList>
            <person name="Castelo-Branco R."/>
            <person name="Eusebio N."/>
            <person name="Adriana R."/>
            <person name="Vieira A."/>
            <person name="Brugerolle De Fraissinette N."/>
            <person name="Rezende De Castro R."/>
            <person name="Schneider M.P."/>
            <person name="Vasconcelos V."/>
            <person name="Leao P.N."/>
        </authorList>
    </citation>
    <scope>NUCLEOTIDE SEQUENCE</scope>
    <source>
        <strain evidence="14">LEGE 11467</strain>
    </source>
</reference>
<evidence type="ECO:0000256" key="9">
    <source>
        <dbReference type="ARBA" id="ARBA00022989"/>
    </source>
</evidence>
<evidence type="ECO:0000256" key="6">
    <source>
        <dbReference type="ARBA" id="ARBA00022723"/>
    </source>
</evidence>
<dbReference type="GO" id="GO:0006508">
    <property type="term" value="P:proteolysis"/>
    <property type="evidence" value="ECO:0007669"/>
    <property type="project" value="UniProtKB-KW"/>
</dbReference>
<dbReference type="AlphaFoldDB" id="A0A928ZBE6"/>
<dbReference type="GO" id="GO:0008237">
    <property type="term" value="F:metallopeptidase activity"/>
    <property type="evidence" value="ECO:0007669"/>
    <property type="project" value="UniProtKB-KW"/>
</dbReference>
<evidence type="ECO:0000256" key="5">
    <source>
        <dbReference type="ARBA" id="ARBA00022692"/>
    </source>
</evidence>
<dbReference type="PANTHER" id="PTHR39188">
    <property type="entry name" value="MEMBRANE-ASSOCIATED ZINC METALLOPROTEASE M50B"/>
    <property type="match status" value="1"/>
</dbReference>
<dbReference type="Pfam" id="PF02163">
    <property type="entry name" value="Peptidase_M50"/>
    <property type="match status" value="1"/>
</dbReference>
<dbReference type="GO" id="GO:0046872">
    <property type="term" value="F:metal ion binding"/>
    <property type="evidence" value="ECO:0007669"/>
    <property type="project" value="UniProtKB-KW"/>
</dbReference>
<comment type="subcellular location">
    <subcellularLocation>
        <location evidence="2">Membrane</location>
        <topology evidence="2">Multi-pass membrane protein</topology>
    </subcellularLocation>
</comment>
<keyword evidence="10" id="KW-0482">Metalloprotease</keyword>
<dbReference type="EMBL" id="JADEXN010000392">
    <property type="protein sequence ID" value="MBE9042596.1"/>
    <property type="molecule type" value="Genomic_DNA"/>
</dbReference>
<accession>A0A928ZBE6</accession>
<name>A0A928ZBE6_9CYAN</name>
<proteinExistence type="inferred from homology"/>
<evidence type="ECO:0000256" key="11">
    <source>
        <dbReference type="ARBA" id="ARBA00023136"/>
    </source>
</evidence>
<evidence type="ECO:0000256" key="1">
    <source>
        <dbReference type="ARBA" id="ARBA00001947"/>
    </source>
</evidence>
<comment type="cofactor">
    <cofactor evidence="1">
        <name>Zn(2+)</name>
        <dbReference type="ChEBI" id="CHEBI:29105"/>
    </cofactor>
</comment>
<keyword evidence="15" id="KW-1185">Reference proteome</keyword>
<feature type="transmembrane region" description="Helical" evidence="12">
    <location>
        <begin position="6"/>
        <end position="26"/>
    </location>
</feature>
<evidence type="ECO:0000313" key="15">
    <source>
        <dbReference type="Proteomes" id="UP000621799"/>
    </source>
</evidence>
<dbReference type="RefSeq" id="WP_264322756.1">
    <property type="nucleotide sequence ID" value="NZ_JADEXN010000392.1"/>
</dbReference>
<comment type="similarity">
    <text evidence="3">Belongs to the peptidase M50B family.</text>
</comment>
<evidence type="ECO:0000256" key="4">
    <source>
        <dbReference type="ARBA" id="ARBA00022670"/>
    </source>
</evidence>
<evidence type="ECO:0000256" key="3">
    <source>
        <dbReference type="ARBA" id="ARBA00007931"/>
    </source>
</evidence>
<evidence type="ECO:0000256" key="7">
    <source>
        <dbReference type="ARBA" id="ARBA00022801"/>
    </source>
</evidence>
<keyword evidence="6" id="KW-0479">Metal-binding</keyword>
<evidence type="ECO:0000256" key="12">
    <source>
        <dbReference type="SAM" id="Phobius"/>
    </source>
</evidence>
<organism evidence="14 15">
    <name type="scientific">Zarconia navalis LEGE 11467</name>
    <dbReference type="NCBI Taxonomy" id="1828826"/>
    <lineage>
        <taxon>Bacteria</taxon>
        <taxon>Bacillati</taxon>
        <taxon>Cyanobacteriota</taxon>
        <taxon>Cyanophyceae</taxon>
        <taxon>Oscillatoriophycideae</taxon>
        <taxon>Oscillatoriales</taxon>
        <taxon>Oscillatoriales incertae sedis</taxon>
        <taxon>Zarconia</taxon>
        <taxon>Zarconia navalis</taxon>
    </lineage>
</organism>
<evidence type="ECO:0000256" key="8">
    <source>
        <dbReference type="ARBA" id="ARBA00022833"/>
    </source>
</evidence>
<feature type="transmembrane region" description="Helical" evidence="12">
    <location>
        <begin position="278"/>
        <end position="310"/>
    </location>
</feature>
<dbReference type="InterPro" id="IPR008915">
    <property type="entry name" value="Peptidase_M50"/>
</dbReference>
<dbReference type="Proteomes" id="UP000621799">
    <property type="component" value="Unassembled WGS sequence"/>
</dbReference>
<sequence>MTYPLAIITLYLIILSFQYITTCLLIRKLKVQYIQYELQKSGCVPNHYKKLFKTPIRELKSLDFIPVSYLKVREFVCSLPPGWGVLLYHRETKTYAIAGIRRPFEPVYSFDIEFYTFFKDERLLNTMNSKIHGVLGQVPNTIVQDVYADRISGQWQAHRDKLSEIAPTNPPRVLHPDRFLEIFQNNLKVYIDQLVKTKQIFPVREPGVFQYRWFSILKLTHKIIPGNKKTAKLVKRRGQQAKTDPSIRVDIPIELEIEQFERIQRLNRGLVGRRLRTWLLLGSLGLFVATFVPFISSLDLAILLGALLLHEGGHLLAMKLCQYRDTSMLFIPFLGAVAIAPQKEDATIAQKFWVFLAGPLPGLILGIGDRVP</sequence>